<feature type="region of interest" description="Disordered" evidence="1">
    <location>
        <begin position="79"/>
        <end position="117"/>
    </location>
</feature>
<sequence>MVDFLLQILHQIALRKERCHDQLPHTHRMKCCTHLSGALSSNTRSPAKKRSLVQLVGRRSSNTQNPIAWKQVRQLDCSRSTFKRQHPAWRSTVKHDGSREKEESSSWKLEETHGGCWKRRRRRADSWLGMDSS</sequence>
<accession>A0A0S3SXQ9</accession>
<gene>
    <name evidence="2" type="primary">Vigan.09G106700</name>
    <name evidence="2" type="ORF">VIGAN_09106700</name>
</gene>
<name>A0A0S3SXQ9_PHAAN</name>
<evidence type="ECO:0000313" key="2">
    <source>
        <dbReference type="EMBL" id="BAT97579.1"/>
    </source>
</evidence>
<dbReference type="Proteomes" id="UP000291084">
    <property type="component" value="Chromosome 9"/>
</dbReference>
<evidence type="ECO:0000313" key="3">
    <source>
        <dbReference type="Proteomes" id="UP000291084"/>
    </source>
</evidence>
<feature type="compositionally biased region" description="Basic and acidic residues" evidence="1">
    <location>
        <begin position="93"/>
        <end position="113"/>
    </location>
</feature>
<keyword evidence="3" id="KW-1185">Reference proteome</keyword>
<evidence type="ECO:0000256" key="1">
    <source>
        <dbReference type="SAM" id="MobiDB-lite"/>
    </source>
</evidence>
<feature type="region of interest" description="Disordered" evidence="1">
    <location>
        <begin position="37"/>
        <end position="59"/>
    </location>
</feature>
<organism evidence="2 3">
    <name type="scientific">Vigna angularis var. angularis</name>
    <dbReference type="NCBI Taxonomy" id="157739"/>
    <lineage>
        <taxon>Eukaryota</taxon>
        <taxon>Viridiplantae</taxon>
        <taxon>Streptophyta</taxon>
        <taxon>Embryophyta</taxon>
        <taxon>Tracheophyta</taxon>
        <taxon>Spermatophyta</taxon>
        <taxon>Magnoliopsida</taxon>
        <taxon>eudicotyledons</taxon>
        <taxon>Gunneridae</taxon>
        <taxon>Pentapetalae</taxon>
        <taxon>rosids</taxon>
        <taxon>fabids</taxon>
        <taxon>Fabales</taxon>
        <taxon>Fabaceae</taxon>
        <taxon>Papilionoideae</taxon>
        <taxon>50 kb inversion clade</taxon>
        <taxon>NPAAA clade</taxon>
        <taxon>indigoferoid/millettioid clade</taxon>
        <taxon>Phaseoleae</taxon>
        <taxon>Vigna</taxon>
    </lineage>
</organism>
<protein>
    <submittedName>
        <fullName evidence="2">Uncharacterized protein</fullName>
    </submittedName>
</protein>
<proteinExistence type="predicted"/>
<dbReference type="AlphaFoldDB" id="A0A0S3SXQ9"/>
<reference evidence="2 3" key="1">
    <citation type="journal article" date="2015" name="Sci. Rep.">
        <title>The power of single molecule real-time sequencing technology in the de novo assembly of a eukaryotic genome.</title>
        <authorList>
            <person name="Sakai H."/>
            <person name="Naito K."/>
            <person name="Ogiso-Tanaka E."/>
            <person name="Takahashi Y."/>
            <person name="Iseki K."/>
            <person name="Muto C."/>
            <person name="Satou K."/>
            <person name="Teruya K."/>
            <person name="Shiroma A."/>
            <person name="Shimoji M."/>
            <person name="Hirano T."/>
            <person name="Itoh T."/>
            <person name="Kaga A."/>
            <person name="Tomooka N."/>
        </authorList>
    </citation>
    <scope>NUCLEOTIDE SEQUENCE [LARGE SCALE GENOMIC DNA]</scope>
    <source>
        <strain evidence="3">cv. Shumari</strain>
    </source>
</reference>
<dbReference type="EMBL" id="AP015042">
    <property type="protein sequence ID" value="BAT97579.1"/>
    <property type="molecule type" value="Genomic_DNA"/>
</dbReference>